<dbReference type="Gene3D" id="3.40.50.300">
    <property type="entry name" value="P-loop containing nucleotide triphosphate hydrolases"/>
    <property type="match status" value="1"/>
</dbReference>
<keyword evidence="3" id="KW-1185">Reference proteome</keyword>
<dbReference type="Proteomes" id="UP000186883">
    <property type="component" value="Unassembled WGS sequence"/>
</dbReference>
<feature type="domain" description="AAA+ ATPase" evidence="1">
    <location>
        <begin position="265"/>
        <end position="414"/>
    </location>
</feature>
<reference evidence="2" key="1">
    <citation type="submission" date="2016-11" db="EMBL/GenBank/DDBJ databases">
        <title>Genome sequencing of Amycolatopsis regifaucium.</title>
        <authorList>
            <person name="Mayilraj S."/>
            <person name="Kaur N."/>
        </authorList>
    </citation>
    <scope>NUCLEOTIDE SEQUENCE [LARGE SCALE GENOMIC DNA]</scope>
    <source>
        <strain evidence="2">GY080</strain>
    </source>
</reference>
<dbReference type="EMBL" id="LOBU02000012">
    <property type="protein sequence ID" value="OKA08234.1"/>
    <property type="molecule type" value="Genomic_DNA"/>
</dbReference>
<dbReference type="InterPro" id="IPR018647">
    <property type="entry name" value="SLFN_3-like_DNA/RNA_helicase"/>
</dbReference>
<dbReference type="Pfam" id="PF09848">
    <property type="entry name" value="SLFN-g3_helicase"/>
    <property type="match status" value="1"/>
</dbReference>
<dbReference type="InterPro" id="IPR027417">
    <property type="entry name" value="P-loop_NTPase"/>
</dbReference>
<dbReference type="SUPFAM" id="SSF52540">
    <property type="entry name" value="P-loop containing nucleoside triphosphate hydrolases"/>
    <property type="match status" value="1"/>
</dbReference>
<evidence type="ECO:0000259" key="1">
    <source>
        <dbReference type="SMART" id="SM00382"/>
    </source>
</evidence>
<sequence length="627" mass="69591">MPVSKTADDLRKELQHERILLELARHTGVTYKASEQRGEVGSWRRSLPVLADLLCGAGLGHVQVLLEYRLPYSPKRVDAILCGVHPETKRPSYVLVELKQWSDAKTVGAGLVRVRGGRRQPYLHPAEQIRRYCRQLLDFIPAFARVPGQVKGIAFLHNAVRGKDWTLDDFEFDDFGQLYTSDLQGDLLADLWSVLDTDPRTADAAMAAAHELISAPPAPARNLLKTAADAFFARDDFVLLDEQQVAYKTVLDAVADAESGDGNKRKKVVVVSGGPGSGKSAIAVTLLAALARQKRKALHATGSKAFTETLREKVTGDDERYGEIFKYFNEFGSAPANALDVLICDEAHRVRGMPARLHGRVRSQIDELIEVAKVPLFLLDEHQVVRPGEIGTKGDILAIADIKGCDVIEISLDGQYRCGGSASFDEWVVRLLGLGSGPPVAWSELVEGSEDEYVVDSVGSPYELENWLLRQAKTFSGTARMAAGFCWDWRDPIEVDGELRLVDDVQIDGWRRPWNTKRGFEVPGVPSASLWASEPEGFGQVGCIYTAQGFEYDWAGVIFGDDLVIRGGKWAARREFSFDRSVKDAEAPKFDRLVRNTYKVLMTRGMQGVCVYSKDDETNDFLRKFAR</sequence>
<name>A0ABX3DUI6_9PSEU</name>
<dbReference type="SMART" id="SM00382">
    <property type="entry name" value="AAA"/>
    <property type="match status" value="1"/>
</dbReference>
<evidence type="ECO:0000313" key="2">
    <source>
        <dbReference type="EMBL" id="OKA08234.1"/>
    </source>
</evidence>
<protein>
    <submittedName>
        <fullName evidence="2">ATP/GTP-binding protein</fullName>
    </submittedName>
</protein>
<proteinExistence type="predicted"/>
<accession>A0ABX3DUI6</accession>
<organism evidence="2 3">
    <name type="scientific">Amycolatopsis regifaucium</name>
    <dbReference type="NCBI Taxonomy" id="546365"/>
    <lineage>
        <taxon>Bacteria</taxon>
        <taxon>Bacillati</taxon>
        <taxon>Actinomycetota</taxon>
        <taxon>Actinomycetes</taxon>
        <taxon>Pseudonocardiales</taxon>
        <taxon>Pseudonocardiaceae</taxon>
        <taxon>Amycolatopsis</taxon>
    </lineage>
</organism>
<dbReference type="InterPro" id="IPR003593">
    <property type="entry name" value="AAA+_ATPase"/>
</dbReference>
<comment type="caution">
    <text evidence="2">The sequence shown here is derived from an EMBL/GenBank/DDBJ whole genome shotgun (WGS) entry which is preliminary data.</text>
</comment>
<gene>
    <name evidence="2" type="ORF">ATP06_0213165</name>
</gene>
<evidence type="ECO:0000313" key="3">
    <source>
        <dbReference type="Proteomes" id="UP000186883"/>
    </source>
</evidence>